<dbReference type="InterPro" id="IPR003414">
    <property type="entry name" value="PP_kinase"/>
</dbReference>
<dbReference type="RefSeq" id="WP_120771840.1">
    <property type="nucleotide sequence ID" value="NZ_CP032627.1"/>
</dbReference>
<keyword evidence="3" id="KW-0547">Nucleotide-binding</keyword>
<dbReference type="PIRSF" id="PIRSF015589">
    <property type="entry name" value="PP_kinase"/>
    <property type="match status" value="1"/>
</dbReference>
<dbReference type="InterPro" id="IPR036830">
    <property type="entry name" value="PP_kinase_middle_dom_sf"/>
</dbReference>
<evidence type="ECO:0000313" key="11">
    <source>
        <dbReference type="EMBL" id="AYG00452.1"/>
    </source>
</evidence>
<dbReference type="InterPro" id="IPR024953">
    <property type="entry name" value="PP_kinase_middle"/>
</dbReference>
<dbReference type="Gene3D" id="1.20.58.310">
    <property type="entry name" value="Polyphosphate kinase N-terminal domain"/>
    <property type="match status" value="1"/>
</dbReference>
<dbReference type="Gene3D" id="3.30.870.10">
    <property type="entry name" value="Endonuclease Chain A"/>
    <property type="match status" value="2"/>
</dbReference>
<evidence type="ECO:0000256" key="2">
    <source>
        <dbReference type="ARBA" id="ARBA00022679"/>
    </source>
</evidence>
<dbReference type="GO" id="GO:0005524">
    <property type="term" value="F:ATP binding"/>
    <property type="evidence" value="ECO:0007669"/>
    <property type="project" value="UniProtKB-KW"/>
</dbReference>
<dbReference type="PANTHER" id="PTHR30218">
    <property type="entry name" value="POLYPHOSPHATE KINASE"/>
    <property type="match status" value="1"/>
</dbReference>
<dbReference type="Pfam" id="PF17941">
    <property type="entry name" value="PP_kinase_C_1"/>
    <property type="match status" value="1"/>
</dbReference>
<keyword evidence="5" id="KW-0067">ATP-binding</keyword>
<keyword evidence="2 6" id="KW-0808">Transferase</keyword>
<dbReference type="SUPFAM" id="SSF56024">
    <property type="entry name" value="Phospholipase D/nuclease"/>
    <property type="match status" value="2"/>
</dbReference>
<reference evidence="11 12" key="1">
    <citation type="submission" date="2018-09" db="EMBL/GenBank/DDBJ databases">
        <title>Genome sequencing of strain 1JSPR-7.</title>
        <authorList>
            <person name="Heo J."/>
            <person name="Kim S.-J."/>
            <person name="Kwon S.-W."/>
        </authorList>
    </citation>
    <scope>NUCLEOTIDE SEQUENCE [LARGE SCALE GENOMIC DNA]</scope>
    <source>
        <strain evidence="11 12">1JSPR-7</strain>
    </source>
</reference>
<comment type="catalytic activity">
    <reaction evidence="6">
        <text>[phosphate](n) + ATP = [phosphate](n+1) + ADP</text>
        <dbReference type="Rhea" id="RHEA:19573"/>
        <dbReference type="Rhea" id="RHEA-COMP:9859"/>
        <dbReference type="Rhea" id="RHEA-COMP:14280"/>
        <dbReference type="ChEBI" id="CHEBI:16838"/>
        <dbReference type="ChEBI" id="CHEBI:30616"/>
        <dbReference type="ChEBI" id="CHEBI:456216"/>
        <dbReference type="EC" id="2.7.4.1"/>
    </reaction>
</comment>
<dbReference type="GO" id="GO:0008976">
    <property type="term" value="F:polyphosphate kinase activity"/>
    <property type="evidence" value="ECO:0007669"/>
    <property type="project" value="UniProtKB-EC"/>
</dbReference>
<dbReference type="EMBL" id="CP032627">
    <property type="protein sequence ID" value="AYG00452.1"/>
    <property type="molecule type" value="Genomic_DNA"/>
</dbReference>
<keyword evidence="12" id="KW-1185">Reference proteome</keyword>
<evidence type="ECO:0000259" key="9">
    <source>
        <dbReference type="Pfam" id="PF13090"/>
    </source>
</evidence>
<dbReference type="PANTHER" id="PTHR30218:SF0">
    <property type="entry name" value="POLYPHOSPHATE KINASE"/>
    <property type="match status" value="1"/>
</dbReference>
<keyword evidence="4 11" id="KW-0418">Kinase</keyword>
<comment type="similarity">
    <text evidence="6">Belongs to the polyphosphate kinase 1 (PPK1) family.</text>
</comment>
<sequence>MGEEIKYFHRDLSWLLFNRRVIEKSYDEDYPILEQLKFLAIASNNLDEFFMVRVPAIQSNARLRSEAHKQVAGTGMNHEEILEELNRRNQKNLDLQYLRFQELLEHLKEKKVYFKRYDDLNEVERALADNYFERIVLPALTPIGLDSYHATPKIENQLIHLFLHLQKEGKEDTRVILPLPVQLNRLVALAGTETFINLEEVIQGNFDKIFLGWQLKRYFTFRVTLDQNPDFEEDPDDDIIEQIEDYLVERRRGLPSRIEISIRDGNFDEFKHDLEKFEHELCLKKRDFYFIKGPLDLTILFGFISQVKVQHSEWLFSPFVPNQSDDWSESNIFSTIDSGDILLHHPYDSYLPVLNFLSAAAKSPDTIAIKQTLYRVAEDSRVIEALCAASKAGKQVTAVVELKARFDEENNLKWVKVLEEAGVYVIYGVPDLKTHSKALLVVKKVGEGTKSYVHLGTGNYNESTSKMYTDISLLSANPAYGRDLVSFFNFVAGYSELPNYERIVVSPFGISMMIMKKIDEQIGRQMTRQDGYIFLKVNAITSKLIIDKLYEASQKGVKIQLIVRGACVLKVGNKGQSETIEVRSIVGRFLEHSRIYAFGSGKHQEIWISSADTMTRNMDNRIEIAARLYDKQVVNQAREIIQAFTKYDKKTFFLNSDELYQTHLIHSELSPQTYFVKEAEKCLVEVQEEVYATKRVSFFKRLFNRR</sequence>
<comment type="function">
    <text evidence="6">Catalyzes the reversible transfer of the terminal phosphate of ATP to form a long-chain polyphosphate (polyP).</text>
</comment>
<dbReference type="Pfam" id="PF13089">
    <property type="entry name" value="PP_kinase_N"/>
    <property type="match status" value="1"/>
</dbReference>
<keyword evidence="1 6" id="KW-0597">Phosphoprotein</keyword>
<dbReference type="GO" id="GO:0009358">
    <property type="term" value="C:polyphosphate kinase complex"/>
    <property type="evidence" value="ECO:0007669"/>
    <property type="project" value="InterPro"/>
</dbReference>
<protein>
    <recommendedName>
        <fullName evidence="6">Polyphosphate kinase</fullName>
        <ecNumber evidence="6">2.7.4.1</ecNumber>
    </recommendedName>
</protein>
<dbReference type="EC" id="2.7.4.1" evidence="6"/>
<gene>
    <name evidence="11" type="primary">ppk1</name>
    <name evidence="11" type="ORF">D7I46_04725</name>
</gene>
<dbReference type="InterPro" id="IPR041108">
    <property type="entry name" value="PP_kinase_C_1"/>
</dbReference>
<accession>A0A387BEF9</accession>
<dbReference type="OrthoDB" id="9761456at2"/>
<dbReference type="GO" id="GO:0006799">
    <property type="term" value="P:polyphosphate biosynthetic process"/>
    <property type="evidence" value="ECO:0007669"/>
    <property type="project" value="InterPro"/>
</dbReference>
<dbReference type="SUPFAM" id="SSF143724">
    <property type="entry name" value="PHP14-like"/>
    <property type="match status" value="1"/>
</dbReference>
<evidence type="ECO:0000256" key="6">
    <source>
        <dbReference type="RuleBase" id="RU003800"/>
    </source>
</evidence>
<feature type="domain" description="Polyphosphate kinase C-terminal" evidence="10">
    <location>
        <begin position="331"/>
        <end position="496"/>
    </location>
</feature>
<feature type="domain" description="Polyphosphate kinase middle" evidence="7">
    <location>
        <begin position="124"/>
        <end position="303"/>
    </location>
</feature>
<dbReference type="NCBIfam" id="TIGR03705">
    <property type="entry name" value="poly_P_kin"/>
    <property type="match status" value="1"/>
</dbReference>
<feature type="domain" description="Polyphosphate kinase C-terminal" evidence="9">
    <location>
        <begin position="504"/>
        <end position="662"/>
    </location>
</feature>
<evidence type="ECO:0000256" key="5">
    <source>
        <dbReference type="ARBA" id="ARBA00022840"/>
    </source>
</evidence>
<dbReference type="Gene3D" id="3.30.1840.10">
    <property type="entry name" value="Polyphosphate kinase middle domain"/>
    <property type="match status" value="1"/>
</dbReference>
<dbReference type="KEGG" id="lact:D7I46_04725"/>
<proteinExistence type="inferred from homology"/>
<name>A0A387BEF9_9LACT</name>
<dbReference type="InterPro" id="IPR036832">
    <property type="entry name" value="PPK_N_dom_sf"/>
</dbReference>
<dbReference type="InterPro" id="IPR025200">
    <property type="entry name" value="PPK_C_dom2"/>
</dbReference>
<evidence type="ECO:0000256" key="3">
    <source>
        <dbReference type="ARBA" id="ARBA00022741"/>
    </source>
</evidence>
<dbReference type="Pfam" id="PF13090">
    <property type="entry name" value="PP_kinase_C"/>
    <property type="match status" value="1"/>
</dbReference>
<evidence type="ECO:0000313" key="12">
    <source>
        <dbReference type="Proteomes" id="UP000269374"/>
    </source>
</evidence>
<dbReference type="SUPFAM" id="SSF140356">
    <property type="entry name" value="PPK N-terminal domain-like"/>
    <property type="match status" value="1"/>
</dbReference>
<dbReference type="InterPro" id="IPR025198">
    <property type="entry name" value="PPK_N_dom"/>
</dbReference>
<evidence type="ECO:0000256" key="4">
    <source>
        <dbReference type="ARBA" id="ARBA00022777"/>
    </source>
</evidence>
<dbReference type="Pfam" id="PF02503">
    <property type="entry name" value="PP_kinase"/>
    <property type="match status" value="1"/>
</dbReference>
<evidence type="ECO:0000259" key="7">
    <source>
        <dbReference type="Pfam" id="PF02503"/>
    </source>
</evidence>
<feature type="domain" description="Polyphosphate kinase N-terminal" evidence="8">
    <location>
        <begin position="7"/>
        <end position="114"/>
    </location>
</feature>
<organism evidence="11 12">
    <name type="scientific">Lactococcus allomyrinae</name>
    <dbReference type="NCBI Taxonomy" id="2419773"/>
    <lineage>
        <taxon>Bacteria</taxon>
        <taxon>Bacillati</taxon>
        <taxon>Bacillota</taxon>
        <taxon>Bacilli</taxon>
        <taxon>Lactobacillales</taxon>
        <taxon>Streptococcaceae</taxon>
        <taxon>Lactococcus</taxon>
    </lineage>
</organism>
<dbReference type="Proteomes" id="UP000269374">
    <property type="component" value="Chromosome"/>
</dbReference>
<evidence type="ECO:0000256" key="1">
    <source>
        <dbReference type="ARBA" id="ARBA00022553"/>
    </source>
</evidence>
<evidence type="ECO:0000259" key="10">
    <source>
        <dbReference type="Pfam" id="PF17941"/>
    </source>
</evidence>
<evidence type="ECO:0000259" key="8">
    <source>
        <dbReference type="Pfam" id="PF13089"/>
    </source>
</evidence>
<dbReference type="AlphaFoldDB" id="A0A387BEF9"/>
<comment type="PTM">
    <text evidence="6">An intermediate of this reaction is the autophosphorylated ppk in which a phosphate is covalently linked to a histidine residue through a N-P bond.</text>
</comment>